<organism evidence="2 3">
    <name type="scientific">Gossypium harknessii</name>
    <dbReference type="NCBI Taxonomy" id="34285"/>
    <lineage>
        <taxon>Eukaryota</taxon>
        <taxon>Viridiplantae</taxon>
        <taxon>Streptophyta</taxon>
        <taxon>Embryophyta</taxon>
        <taxon>Tracheophyta</taxon>
        <taxon>Spermatophyta</taxon>
        <taxon>Magnoliopsida</taxon>
        <taxon>eudicotyledons</taxon>
        <taxon>Gunneridae</taxon>
        <taxon>Pentapetalae</taxon>
        <taxon>rosids</taxon>
        <taxon>malvids</taxon>
        <taxon>Malvales</taxon>
        <taxon>Malvaceae</taxon>
        <taxon>Malvoideae</taxon>
        <taxon>Gossypium</taxon>
    </lineage>
</organism>
<name>A0A7J9HLP7_9ROSI</name>
<feature type="region of interest" description="Disordered" evidence="1">
    <location>
        <begin position="1"/>
        <end position="29"/>
    </location>
</feature>
<evidence type="ECO:0000256" key="1">
    <source>
        <dbReference type="SAM" id="MobiDB-lite"/>
    </source>
</evidence>
<dbReference type="AlphaFoldDB" id="A0A7J9HLP7"/>
<evidence type="ECO:0000313" key="2">
    <source>
        <dbReference type="EMBL" id="MBA0810769.1"/>
    </source>
</evidence>
<dbReference type="EMBL" id="JABFAD010000010">
    <property type="protein sequence ID" value="MBA0810769.1"/>
    <property type="molecule type" value="Genomic_DNA"/>
</dbReference>
<keyword evidence="3" id="KW-1185">Reference proteome</keyword>
<feature type="region of interest" description="Disordered" evidence="1">
    <location>
        <begin position="133"/>
        <end position="177"/>
    </location>
</feature>
<gene>
    <name evidence="2" type="ORF">Gohar_002728</name>
</gene>
<dbReference type="Proteomes" id="UP000593560">
    <property type="component" value="Unassembled WGS sequence"/>
</dbReference>
<evidence type="ECO:0000313" key="3">
    <source>
        <dbReference type="Proteomes" id="UP000593560"/>
    </source>
</evidence>
<sequence length="177" mass="19699">MASRHPRSGATVEMDPSSKPTQEPTQVAAPPLGQYDSIYFGAFTNLVIFTQTPNLASHLPVSTSMSGFILGPPSPTYYTLMPSTFQMTTYRSFMFGVPIGSPIIMPSDHCSTNVDHLRNHLFLEWRIHNGNQLQSTTNEGEKDGRLRPQPVPKRRCNDEGEEAGIQLGPRRNPTRNQ</sequence>
<dbReference type="OrthoDB" id="10594339at2759"/>
<reference evidence="2 3" key="1">
    <citation type="journal article" date="2019" name="Genome Biol. Evol.">
        <title>Insights into the evolution of the New World diploid cottons (Gossypium, subgenus Houzingenia) based on genome sequencing.</title>
        <authorList>
            <person name="Grover C.E."/>
            <person name="Arick M.A. 2nd"/>
            <person name="Thrash A."/>
            <person name="Conover J.L."/>
            <person name="Sanders W.S."/>
            <person name="Peterson D.G."/>
            <person name="Frelichowski J.E."/>
            <person name="Scheffler J.A."/>
            <person name="Scheffler B.E."/>
            <person name="Wendel J.F."/>
        </authorList>
    </citation>
    <scope>NUCLEOTIDE SEQUENCE [LARGE SCALE GENOMIC DNA]</scope>
    <source>
        <strain evidence="2">0</strain>
        <tissue evidence="2">Leaf</tissue>
    </source>
</reference>
<comment type="caution">
    <text evidence="2">The sequence shown here is derived from an EMBL/GenBank/DDBJ whole genome shotgun (WGS) entry which is preliminary data.</text>
</comment>
<proteinExistence type="predicted"/>
<protein>
    <submittedName>
        <fullName evidence="2">Uncharacterized protein</fullName>
    </submittedName>
</protein>
<accession>A0A7J9HLP7</accession>